<reference evidence="1 2" key="1">
    <citation type="submission" date="2016-07" db="EMBL/GenBank/DDBJ databases">
        <title>Pervasive Adenine N6-methylation of Active Genes in Fungi.</title>
        <authorList>
            <consortium name="DOE Joint Genome Institute"/>
            <person name="Mondo S.J."/>
            <person name="Dannebaum R.O."/>
            <person name="Kuo R.C."/>
            <person name="Labutti K."/>
            <person name="Haridas S."/>
            <person name="Kuo A."/>
            <person name="Salamov A."/>
            <person name="Ahrendt S.R."/>
            <person name="Lipzen A."/>
            <person name="Sullivan W."/>
            <person name="Andreopoulos W.B."/>
            <person name="Clum A."/>
            <person name="Lindquist E."/>
            <person name="Daum C."/>
            <person name="Ramamoorthy G.K."/>
            <person name="Gryganskyi A."/>
            <person name="Culley D."/>
            <person name="Magnuson J.K."/>
            <person name="James T.Y."/>
            <person name="O'Malley M.A."/>
            <person name="Stajich J.E."/>
            <person name="Spatafora J.W."/>
            <person name="Visel A."/>
            <person name="Grigoriev I.V."/>
        </authorList>
    </citation>
    <scope>NUCLEOTIDE SEQUENCE [LARGE SCALE GENOMIC DNA]</scope>
    <source>
        <strain evidence="1 2">CBS 115471</strain>
    </source>
</reference>
<dbReference type="OrthoDB" id="4926491at2759"/>
<organism evidence="1 2">
    <name type="scientific">Clohesyomyces aquaticus</name>
    <dbReference type="NCBI Taxonomy" id="1231657"/>
    <lineage>
        <taxon>Eukaryota</taxon>
        <taxon>Fungi</taxon>
        <taxon>Dikarya</taxon>
        <taxon>Ascomycota</taxon>
        <taxon>Pezizomycotina</taxon>
        <taxon>Dothideomycetes</taxon>
        <taxon>Pleosporomycetidae</taxon>
        <taxon>Pleosporales</taxon>
        <taxon>Lindgomycetaceae</taxon>
        <taxon>Clohesyomyces</taxon>
    </lineage>
</organism>
<gene>
    <name evidence="1" type="ORF">BCR34DRAFT_595605</name>
</gene>
<proteinExistence type="predicted"/>
<protein>
    <submittedName>
        <fullName evidence="1">Uncharacterized protein</fullName>
    </submittedName>
</protein>
<evidence type="ECO:0000313" key="2">
    <source>
        <dbReference type="Proteomes" id="UP000193144"/>
    </source>
</evidence>
<accession>A0A1Y2A9F9</accession>
<name>A0A1Y2A9F9_9PLEO</name>
<sequence>MSLPTRLKIDVRDQWAKEDCDLQIRFQEIYKVVGFRVDCSPDWPLLWTELKAFFPDPSAFIPYVRSIVVMWSRLLCDLLQDDKNEVWVEQVLDGVSKTSSVKIRLGIGRAELPATTWANLGFQILLPRAAPRPLSESSGGINVGLLACFEPPQGALDNTITAGQVPDDSWADVGAEMVTGQSSTPVAQTKASAGTPPVHVKLLPDVDSLQRPEDLMLKPPYQLAIRSKTAFSTITIECSHPPTLKVIEGYLKKWTKREFNNINQPPAARLTLSESPFGLGTSYSVLEIEIEQYSRYILTPTFFVSFVQNALGYSMTYEDGIYWAFRRDAEFRTG</sequence>
<dbReference type="STRING" id="1231657.A0A1Y2A9F9"/>
<dbReference type="AlphaFoldDB" id="A0A1Y2A9F9"/>
<dbReference type="EMBL" id="MCFA01000003">
    <property type="protein sequence ID" value="ORY19163.1"/>
    <property type="molecule type" value="Genomic_DNA"/>
</dbReference>
<comment type="caution">
    <text evidence="1">The sequence shown here is derived from an EMBL/GenBank/DDBJ whole genome shotgun (WGS) entry which is preliminary data.</text>
</comment>
<evidence type="ECO:0000313" key="1">
    <source>
        <dbReference type="EMBL" id="ORY19163.1"/>
    </source>
</evidence>
<dbReference type="Proteomes" id="UP000193144">
    <property type="component" value="Unassembled WGS sequence"/>
</dbReference>
<keyword evidence="2" id="KW-1185">Reference proteome</keyword>